<dbReference type="EMBL" id="MT663538">
    <property type="protein sequence ID" value="QOI90511.1"/>
    <property type="molecule type" value="Genomic_DNA"/>
</dbReference>
<name>A0A7M3UP48_POV01</name>
<organism evidence="1">
    <name type="scientific">Pyramimonas orientalis virus</name>
    <name type="common">PoV01</name>
    <dbReference type="NCBI Taxonomy" id="455367"/>
    <lineage>
        <taxon>Viruses</taxon>
        <taxon>Varidnaviria</taxon>
        <taxon>Bamfordvirae</taxon>
        <taxon>Nucleocytoviricota</taxon>
        <taxon>Megaviricetes</taxon>
        <taxon>Imitervirales</taxon>
        <taxon>Allomimiviridae</taxon>
        <taxon>Heliosvirus</taxon>
        <taxon>Heliosvirus raunefjordenense</taxon>
    </lineage>
</organism>
<organismHost>
    <name type="scientific">Pyramimonas plurioculata</name>
    <dbReference type="NCBI Taxonomy" id="36893"/>
</organismHost>
<reference evidence="1" key="1">
    <citation type="submission" date="2020-06" db="EMBL/GenBank/DDBJ databases">
        <title>Lateral gene transfer of anion-conducting channel rhodopsins between green algae and giant viruses.</title>
        <authorList>
            <person name="Rozenberg A."/>
            <person name="Oppermann J."/>
            <person name="Wietek J."/>
            <person name="Fernandez Lahore R.G."/>
            <person name="Sandaa R.-A."/>
            <person name="Bratbak G."/>
            <person name="Hegemann P."/>
            <person name="Beja O."/>
        </authorList>
    </citation>
    <scope>NUCLEOTIDE SEQUENCE</scope>
    <source>
        <strain evidence="1">01B</strain>
    </source>
</reference>
<sequence length="97" mass="10863">MSIVYVAHTCEGEKLGSGGHGNVIQCGDGTHVIKESKVKYVTINGILYKRVAISEKKYLVEKAKERSRQVSFVSKHSIKGGEYIYYQYKSMVNAITM</sequence>
<proteinExistence type="predicted"/>
<accession>A0A7M3UP48</accession>
<gene>
    <name evidence="1" type="ORF">HWQ62_00376</name>
</gene>
<evidence type="ECO:0000313" key="1">
    <source>
        <dbReference type="EMBL" id="QOI90511.1"/>
    </source>
</evidence>
<protein>
    <submittedName>
        <fullName evidence="1">Uncharacterized protein</fullName>
    </submittedName>
</protein>